<evidence type="ECO:0000256" key="1">
    <source>
        <dbReference type="SAM" id="MobiDB-lite"/>
    </source>
</evidence>
<dbReference type="EMBL" id="UFTF01000001">
    <property type="protein sequence ID" value="SUV45504.1"/>
    <property type="molecule type" value="Genomic_DNA"/>
</dbReference>
<sequence length="170" mass="19470">MSTNPAKKYSPQQQKDEASSIPMISCLRLNDSTLKQNMKTVVPQKNKKLSLFSRANQHKEAYQSKQKKRGNNAPLFHKKSQYIMGECSQKGNSLTNNEQHSFNITLIELSFMDYDCCTDFLNAYTICINFQVYLQKIPFVLCAKSAFEGFSDFRISQAVLTTKRAPHPKK</sequence>
<protein>
    <submittedName>
        <fullName evidence="2">Uncharacterized protein</fullName>
    </submittedName>
</protein>
<feature type="region of interest" description="Disordered" evidence="1">
    <location>
        <begin position="1"/>
        <end position="21"/>
    </location>
</feature>
<gene>
    <name evidence="2" type="ORF">NCTC12862_01248</name>
</gene>
<feature type="compositionally biased region" description="Polar residues" evidence="1">
    <location>
        <begin position="1"/>
        <end position="13"/>
    </location>
</feature>
<reference evidence="2 3" key="1">
    <citation type="submission" date="2018-06" db="EMBL/GenBank/DDBJ databases">
        <authorList>
            <consortium name="Pathogen Informatics"/>
            <person name="Doyle S."/>
        </authorList>
    </citation>
    <scope>NUCLEOTIDE SEQUENCE [LARGE SCALE GENOMIC DNA]</scope>
    <source>
        <strain evidence="2 3">NCTC12862</strain>
    </source>
</reference>
<proteinExistence type="predicted"/>
<dbReference type="Proteomes" id="UP000254950">
    <property type="component" value="Unassembled WGS sequence"/>
</dbReference>
<evidence type="ECO:0000313" key="3">
    <source>
        <dbReference type="Proteomes" id="UP000254950"/>
    </source>
</evidence>
<dbReference type="AlphaFoldDB" id="A0A380ZGQ0"/>
<evidence type="ECO:0000313" key="2">
    <source>
        <dbReference type="EMBL" id="SUV45504.1"/>
    </source>
</evidence>
<organism evidence="2 3">
    <name type="scientific">Bartonella doshiae</name>
    <dbReference type="NCBI Taxonomy" id="33044"/>
    <lineage>
        <taxon>Bacteria</taxon>
        <taxon>Pseudomonadati</taxon>
        <taxon>Pseudomonadota</taxon>
        <taxon>Alphaproteobacteria</taxon>
        <taxon>Hyphomicrobiales</taxon>
        <taxon>Bartonellaceae</taxon>
        <taxon>Bartonella</taxon>
    </lineage>
</organism>
<name>A0A380ZGQ0_BARDO</name>
<accession>A0A380ZGQ0</accession>